<organism evidence="2 3">
    <name type="scientific">Gregarina niphandrodes</name>
    <name type="common">Septate eugregarine</name>
    <dbReference type="NCBI Taxonomy" id="110365"/>
    <lineage>
        <taxon>Eukaryota</taxon>
        <taxon>Sar</taxon>
        <taxon>Alveolata</taxon>
        <taxon>Apicomplexa</taxon>
        <taxon>Conoidasida</taxon>
        <taxon>Gregarinasina</taxon>
        <taxon>Eugregarinorida</taxon>
        <taxon>Gregarinidae</taxon>
        <taxon>Gregarina</taxon>
    </lineage>
</organism>
<dbReference type="VEuPathDB" id="CryptoDB:GNI_102560"/>
<name>A0A023B4B4_GRENI</name>
<feature type="region of interest" description="Disordered" evidence="1">
    <location>
        <begin position="64"/>
        <end position="87"/>
    </location>
</feature>
<dbReference type="GeneID" id="22913638"/>
<sequence length="245" mass="28098">MVQVTFNVILAPPRGVDFVLLVLGECVELLGFRFGGDALYEERHITRALNVSIMKFGLQLATEDNGGGKEDGSDDSSEDNFGGQEERRVRDDITVQRRFFDKHGIALYPDSQGLNVANLWSSPEPLNIVSLGPGRQFQFTYAVWDLRKKELMSTERFPEPRQFIIPPLPDASLIYDIMSGNYKSHQNERVCKRFIPAPQHTYHPYEDSDDEIVIRPTARFQMNSAHIRKNHKYVDSDDEDQDDEF</sequence>
<evidence type="ECO:0000313" key="3">
    <source>
        <dbReference type="Proteomes" id="UP000019763"/>
    </source>
</evidence>
<dbReference type="AlphaFoldDB" id="A0A023B4B4"/>
<evidence type="ECO:0000256" key="1">
    <source>
        <dbReference type="SAM" id="MobiDB-lite"/>
    </source>
</evidence>
<gene>
    <name evidence="2" type="ORF">GNI_102560</name>
</gene>
<dbReference type="Proteomes" id="UP000019763">
    <property type="component" value="Unassembled WGS sequence"/>
</dbReference>
<accession>A0A023B4B4</accession>
<comment type="caution">
    <text evidence="2">The sequence shown here is derived from an EMBL/GenBank/DDBJ whole genome shotgun (WGS) entry which is preliminary data.</text>
</comment>
<reference evidence="2" key="1">
    <citation type="submission" date="2013-12" db="EMBL/GenBank/DDBJ databases">
        <authorList>
            <person name="Omoto C.K."/>
            <person name="Sibley D."/>
            <person name="Venepally P."/>
            <person name="Hadjithomas M."/>
            <person name="Karamycheva S."/>
            <person name="Brunk B."/>
            <person name="Roos D."/>
            <person name="Caler E."/>
            <person name="Lorenzi H."/>
        </authorList>
    </citation>
    <scope>NUCLEOTIDE SEQUENCE</scope>
</reference>
<dbReference type="EMBL" id="AFNH02000767">
    <property type="protein sequence ID" value="EZG56639.1"/>
    <property type="molecule type" value="Genomic_DNA"/>
</dbReference>
<keyword evidence="3" id="KW-1185">Reference proteome</keyword>
<evidence type="ECO:0000313" key="2">
    <source>
        <dbReference type="EMBL" id="EZG56639.1"/>
    </source>
</evidence>
<dbReference type="RefSeq" id="XP_011131219.1">
    <property type="nucleotide sequence ID" value="XM_011132917.1"/>
</dbReference>
<protein>
    <submittedName>
        <fullName evidence="2">Uncharacterized protein</fullName>
    </submittedName>
</protein>
<proteinExistence type="predicted"/>